<gene>
    <name evidence="2" type="ORF">PODLI_1B005464</name>
</gene>
<evidence type="ECO:0000313" key="2">
    <source>
        <dbReference type="EMBL" id="CAI5772291.1"/>
    </source>
</evidence>
<evidence type="ECO:0008006" key="4">
    <source>
        <dbReference type="Google" id="ProtNLM"/>
    </source>
</evidence>
<reference evidence="2" key="1">
    <citation type="submission" date="2022-12" db="EMBL/GenBank/DDBJ databases">
        <authorList>
            <person name="Alioto T."/>
            <person name="Alioto T."/>
            <person name="Gomez Garrido J."/>
        </authorList>
    </citation>
    <scope>NUCLEOTIDE SEQUENCE</scope>
</reference>
<evidence type="ECO:0000313" key="3">
    <source>
        <dbReference type="Proteomes" id="UP001178461"/>
    </source>
</evidence>
<accession>A0AA35K720</accession>
<dbReference type="Proteomes" id="UP001178461">
    <property type="component" value="Chromosome 4"/>
</dbReference>
<protein>
    <recommendedName>
        <fullName evidence="4">Interleukin-4</fullName>
    </recommendedName>
</protein>
<dbReference type="EMBL" id="OX395129">
    <property type="protein sequence ID" value="CAI5772291.1"/>
    <property type="molecule type" value="Genomic_DNA"/>
</dbReference>
<feature type="signal peptide" evidence="1">
    <location>
        <begin position="1"/>
        <end position="19"/>
    </location>
</feature>
<sequence>MFSLQLTVIMILPIMLVNDICKDKDSKLICKGDFIELNGFSEGNPNNDDSRKKEILLVLCVASSLKQFPTRKAVHLLDHYFDRLKNLRKLEIPTKGQ</sequence>
<feature type="chain" id="PRO_5041370272" description="Interleukin-4" evidence="1">
    <location>
        <begin position="20"/>
        <end position="97"/>
    </location>
</feature>
<keyword evidence="1" id="KW-0732">Signal</keyword>
<evidence type="ECO:0000256" key="1">
    <source>
        <dbReference type="SAM" id="SignalP"/>
    </source>
</evidence>
<organism evidence="2 3">
    <name type="scientific">Podarcis lilfordi</name>
    <name type="common">Lilford's wall lizard</name>
    <dbReference type="NCBI Taxonomy" id="74358"/>
    <lineage>
        <taxon>Eukaryota</taxon>
        <taxon>Metazoa</taxon>
        <taxon>Chordata</taxon>
        <taxon>Craniata</taxon>
        <taxon>Vertebrata</taxon>
        <taxon>Euteleostomi</taxon>
        <taxon>Lepidosauria</taxon>
        <taxon>Squamata</taxon>
        <taxon>Bifurcata</taxon>
        <taxon>Unidentata</taxon>
        <taxon>Episquamata</taxon>
        <taxon>Laterata</taxon>
        <taxon>Lacertibaenia</taxon>
        <taxon>Lacertidae</taxon>
        <taxon>Podarcis</taxon>
    </lineage>
</organism>
<keyword evidence="3" id="KW-1185">Reference proteome</keyword>
<dbReference type="AlphaFoldDB" id="A0AA35K720"/>
<proteinExistence type="predicted"/>
<name>A0AA35K720_9SAUR</name>